<evidence type="ECO:0000256" key="1">
    <source>
        <dbReference type="ARBA" id="ARBA00022729"/>
    </source>
</evidence>
<keyword evidence="4" id="KW-1185">Reference proteome</keyword>
<reference evidence="3" key="1">
    <citation type="journal article" date="2022" name="New Phytol.">
        <title>Evolutionary transition to the ectomycorrhizal habit in the genomes of a hyperdiverse lineage of mushroom-forming fungi.</title>
        <authorList>
            <person name="Looney B."/>
            <person name="Miyauchi S."/>
            <person name="Morin E."/>
            <person name="Drula E."/>
            <person name="Courty P.E."/>
            <person name="Kohler A."/>
            <person name="Kuo A."/>
            <person name="LaButti K."/>
            <person name="Pangilinan J."/>
            <person name="Lipzen A."/>
            <person name="Riley R."/>
            <person name="Andreopoulos W."/>
            <person name="He G."/>
            <person name="Johnson J."/>
            <person name="Nolan M."/>
            <person name="Tritt A."/>
            <person name="Barry K.W."/>
            <person name="Grigoriev I.V."/>
            <person name="Nagy L.G."/>
            <person name="Hibbett D."/>
            <person name="Henrissat B."/>
            <person name="Matheny P.B."/>
            <person name="Labbe J."/>
            <person name="Martin F.M."/>
        </authorList>
    </citation>
    <scope>NUCLEOTIDE SEQUENCE</scope>
    <source>
        <strain evidence="3">BPL690</strain>
    </source>
</reference>
<sequence length="97" mass="10089">TFFFQGGVAGACGKVHSDNDFIAAIDEKRYGFSGAVSSLCGKRVKITNTENGKTVIVTIADDCPTCKNANSIDLSVAAFKAIAPLSAGIAPISWSFI</sequence>
<gene>
    <name evidence="3" type="ORF">B0F90DRAFT_1623647</name>
</gene>
<dbReference type="EMBL" id="WTXG01000003">
    <property type="protein sequence ID" value="KAI0306461.1"/>
    <property type="molecule type" value="Genomic_DNA"/>
</dbReference>
<evidence type="ECO:0000313" key="3">
    <source>
        <dbReference type="EMBL" id="KAI0306461.1"/>
    </source>
</evidence>
<dbReference type="InterPro" id="IPR007112">
    <property type="entry name" value="Expansin/allergen_DPBB_dom"/>
</dbReference>
<evidence type="ECO:0000313" key="4">
    <source>
        <dbReference type="Proteomes" id="UP001203297"/>
    </source>
</evidence>
<dbReference type="SUPFAM" id="SSF50685">
    <property type="entry name" value="Barwin-like endoglucanases"/>
    <property type="match status" value="1"/>
</dbReference>
<dbReference type="PANTHER" id="PTHR31836">
    <property type="match status" value="1"/>
</dbReference>
<protein>
    <submittedName>
        <fullName evidence="3">RlpA-like double-psi beta-barrel-protein domain-containing protein-containing protein</fullName>
    </submittedName>
</protein>
<proteinExistence type="predicted"/>
<dbReference type="CDD" id="cd22191">
    <property type="entry name" value="DPBB_RlpA_EXP_N-like"/>
    <property type="match status" value="1"/>
</dbReference>
<feature type="non-terminal residue" evidence="3">
    <location>
        <position position="97"/>
    </location>
</feature>
<accession>A0AAD4M9W2</accession>
<dbReference type="InterPro" id="IPR009009">
    <property type="entry name" value="RlpA-like_DPBB"/>
</dbReference>
<dbReference type="Proteomes" id="UP001203297">
    <property type="component" value="Unassembled WGS sequence"/>
</dbReference>
<dbReference type="AlphaFoldDB" id="A0AAD4M9W2"/>
<comment type="caution">
    <text evidence="3">The sequence shown here is derived from an EMBL/GenBank/DDBJ whole genome shotgun (WGS) entry which is preliminary data.</text>
</comment>
<feature type="domain" description="Expansin-like EG45" evidence="2">
    <location>
        <begin position="1"/>
        <end position="97"/>
    </location>
</feature>
<dbReference type="InterPro" id="IPR036908">
    <property type="entry name" value="RlpA-like_sf"/>
</dbReference>
<dbReference type="PROSITE" id="PS50842">
    <property type="entry name" value="EXPANSIN_EG45"/>
    <property type="match status" value="1"/>
</dbReference>
<dbReference type="InterPro" id="IPR051477">
    <property type="entry name" value="Expansin_CellWall"/>
</dbReference>
<organism evidence="3 4">
    <name type="scientific">Multifurca ochricompacta</name>
    <dbReference type="NCBI Taxonomy" id="376703"/>
    <lineage>
        <taxon>Eukaryota</taxon>
        <taxon>Fungi</taxon>
        <taxon>Dikarya</taxon>
        <taxon>Basidiomycota</taxon>
        <taxon>Agaricomycotina</taxon>
        <taxon>Agaricomycetes</taxon>
        <taxon>Russulales</taxon>
        <taxon>Russulaceae</taxon>
        <taxon>Multifurca</taxon>
    </lineage>
</organism>
<dbReference type="PANTHER" id="PTHR31836:SF24">
    <property type="entry name" value="RLPA-LIKE PROTEIN DOUBLE-PSI BETA-BARREL DOMAIN-CONTAINING PROTEIN"/>
    <property type="match status" value="1"/>
</dbReference>
<dbReference type="Gene3D" id="2.40.40.10">
    <property type="entry name" value="RlpA-like domain"/>
    <property type="match status" value="1"/>
</dbReference>
<keyword evidence="1" id="KW-0732">Signal</keyword>
<dbReference type="Pfam" id="PF03330">
    <property type="entry name" value="DPBB_1"/>
    <property type="match status" value="1"/>
</dbReference>
<name>A0AAD4M9W2_9AGAM</name>
<evidence type="ECO:0000259" key="2">
    <source>
        <dbReference type="PROSITE" id="PS50842"/>
    </source>
</evidence>